<evidence type="ECO:0000313" key="2">
    <source>
        <dbReference type="Proteomes" id="UP001207654"/>
    </source>
</evidence>
<proteinExistence type="predicted"/>
<protein>
    <submittedName>
        <fullName evidence="1">Uncharacterized protein</fullName>
    </submittedName>
</protein>
<dbReference type="RefSeq" id="WP_267533919.1">
    <property type="nucleotide sequence ID" value="NZ_JAPNKA010000001.1"/>
</dbReference>
<reference evidence="1 2" key="1">
    <citation type="submission" date="2022-11" db="EMBL/GenBank/DDBJ databases">
        <title>Minimal conservation of predation-associated metabolite biosynthetic gene clusters underscores biosynthetic potential of Myxococcota including descriptions for ten novel species: Archangium lansinium sp. nov., Myxococcus landrumus sp. nov., Nannocystis bai.</title>
        <authorList>
            <person name="Ahearne A."/>
            <person name="Stevens C."/>
            <person name="Phillips K."/>
        </authorList>
    </citation>
    <scope>NUCLEOTIDE SEQUENCE [LARGE SCALE GENOMIC DNA]</scope>
    <source>
        <strain evidence="1 2">MIWBW</strain>
    </source>
</reference>
<dbReference type="Proteomes" id="UP001207654">
    <property type="component" value="Unassembled WGS sequence"/>
</dbReference>
<gene>
    <name evidence="1" type="ORF">OV287_10735</name>
</gene>
<name>A0ABT3ZZZ8_9BACT</name>
<organism evidence="1 2">
    <name type="scientific">Archangium lansingense</name>
    <dbReference type="NCBI Taxonomy" id="2995310"/>
    <lineage>
        <taxon>Bacteria</taxon>
        <taxon>Pseudomonadati</taxon>
        <taxon>Myxococcota</taxon>
        <taxon>Myxococcia</taxon>
        <taxon>Myxococcales</taxon>
        <taxon>Cystobacterineae</taxon>
        <taxon>Archangiaceae</taxon>
        <taxon>Archangium</taxon>
    </lineage>
</organism>
<dbReference type="EMBL" id="JAPNKA010000001">
    <property type="protein sequence ID" value="MCY1074968.1"/>
    <property type="molecule type" value="Genomic_DNA"/>
</dbReference>
<comment type="caution">
    <text evidence="1">The sequence shown here is derived from an EMBL/GenBank/DDBJ whole genome shotgun (WGS) entry which is preliminary data.</text>
</comment>
<keyword evidence="2" id="KW-1185">Reference proteome</keyword>
<sequence>MCPCPQQAKENANIDWVTGDMIITGVGTSFNGDCEAVELGTRKF</sequence>
<accession>A0ABT3ZZZ8</accession>
<evidence type="ECO:0000313" key="1">
    <source>
        <dbReference type="EMBL" id="MCY1074968.1"/>
    </source>
</evidence>